<protein>
    <submittedName>
        <fullName evidence="10">MFS transporter</fullName>
    </submittedName>
</protein>
<feature type="transmembrane region" description="Helical" evidence="8">
    <location>
        <begin position="467"/>
        <end position="484"/>
    </location>
</feature>
<keyword evidence="11" id="KW-1185">Reference proteome</keyword>
<keyword evidence="4 8" id="KW-0812">Transmembrane</keyword>
<feature type="transmembrane region" description="Helical" evidence="8">
    <location>
        <begin position="423"/>
        <end position="446"/>
    </location>
</feature>
<accession>A0ABN2NWK3</accession>
<name>A0ABN2NWK3_9ACTN</name>
<comment type="subcellular location">
    <subcellularLocation>
        <location evidence="1">Cell membrane</location>
        <topology evidence="1">Multi-pass membrane protein</topology>
    </subcellularLocation>
</comment>
<evidence type="ECO:0000256" key="1">
    <source>
        <dbReference type="ARBA" id="ARBA00004651"/>
    </source>
</evidence>
<feature type="transmembrane region" description="Helical" evidence="8">
    <location>
        <begin position="272"/>
        <end position="291"/>
    </location>
</feature>
<feature type="transmembrane region" description="Helical" evidence="8">
    <location>
        <begin position="375"/>
        <end position="394"/>
    </location>
</feature>
<proteinExistence type="predicted"/>
<feature type="compositionally biased region" description="Low complexity" evidence="7">
    <location>
        <begin position="1"/>
        <end position="31"/>
    </location>
</feature>
<dbReference type="PANTHER" id="PTHR42718:SF46">
    <property type="entry name" value="BLR6921 PROTEIN"/>
    <property type="match status" value="1"/>
</dbReference>
<evidence type="ECO:0000256" key="5">
    <source>
        <dbReference type="ARBA" id="ARBA00022989"/>
    </source>
</evidence>
<dbReference type="PANTHER" id="PTHR42718">
    <property type="entry name" value="MAJOR FACILITATOR SUPERFAMILY MULTIDRUG TRANSPORTER MFSC"/>
    <property type="match status" value="1"/>
</dbReference>
<reference evidence="10 11" key="1">
    <citation type="journal article" date="2019" name="Int. J. Syst. Evol. Microbiol.">
        <title>The Global Catalogue of Microorganisms (GCM) 10K type strain sequencing project: providing services to taxonomists for standard genome sequencing and annotation.</title>
        <authorList>
            <consortium name="The Broad Institute Genomics Platform"/>
            <consortium name="The Broad Institute Genome Sequencing Center for Infectious Disease"/>
            <person name="Wu L."/>
            <person name="Ma J."/>
        </authorList>
    </citation>
    <scope>NUCLEOTIDE SEQUENCE [LARGE SCALE GENOMIC DNA]</scope>
    <source>
        <strain evidence="10 11">JCM 14046</strain>
    </source>
</reference>
<keyword evidence="5 8" id="KW-1133">Transmembrane helix</keyword>
<sequence length="570" mass="59011">MTDTTTPGTTPAPEPAAGSPDTAPRTAPETAPETEETPGHDLHLGWALVLISLAQLMVVLDGTITNIALPFIGADLGIDQANLSWIVTGYALAFGGLLLLGGRLGDLYGRRRIFATGLVVFAIASLLGGFAQNEAMLLGSRALQGLGAAMAAPAALALITTTFPAGPARNRAFAVYAAMSGAGAAVGLILGGWLTGLDSFAGVEMSGWRLTFLINTPIGLVAAFLAPRFLRESEARPGQMDVPGAVTGTLGLVGLVYGLTRAGDERYGWGDPWTLASLVAGVALLAFFIVLESRTEHALLPVRIFRNRTRAASFVAMLVAPAAMFAMFYFLSLFIQQVVGYSSLRTGFAFLPFSVGIVVGAGLSSNLVNRVDPRYIAGVGTLLAATALFMFSRLDVDDSPQQVLSALAAGETAGAGINYWAHLLPWIVLMAVGMGMTFVPLTLTAVHHVRAEDSGIGSGVLNTMQQIGGALGLAALSTVALAYTNTREDSVRGALEAGLGQGGLDPSAPVPGTNLTFLDAATFQASFTEGATHAFLIGAAMMLLASAVVWIFLTVKHDELATDGPPVHAG</sequence>
<feature type="transmembrane region" description="Helical" evidence="8">
    <location>
        <begin position="242"/>
        <end position="260"/>
    </location>
</feature>
<keyword evidence="2" id="KW-0813">Transport</keyword>
<dbReference type="InterPro" id="IPR036259">
    <property type="entry name" value="MFS_trans_sf"/>
</dbReference>
<feature type="transmembrane region" description="Helical" evidence="8">
    <location>
        <begin position="207"/>
        <end position="230"/>
    </location>
</feature>
<dbReference type="Gene3D" id="1.20.1250.20">
    <property type="entry name" value="MFS general substrate transporter like domains"/>
    <property type="match status" value="1"/>
</dbReference>
<evidence type="ECO:0000313" key="10">
    <source>
        <dbReference type="EMBL" id="GAA1904527.1"/>
    </source>
</evidence>
<keyword evidence="6 8" id="KW-0472">Membrane</keyword>
<evidence type="ECO:0000256" key="2">
    <source>
        <dbReference type="ARBA" id="ARBA00022448"/>
    </source>
</evidence>
<dbReference type="Gene3D" id="1.20.1720.10">
    <property type="entry name" value="Multidrug resistance protein D"/>
    <property type="match status" value="1"/>
</dbReference>
<dbReference type="PROSITE" id="PS50850">
    <property type="entry name" value="MFS"/>
    <property type="match status" value="1"/>
</dbReference>
<feature type="domain" description="Major facilitator superfamily (MFS) profile" evidence="9">
    <location>
        <begin position="47"/>
        <end position="557"/>
    </location>
</feature>
<keyword evidence="3" id="KW-1003">Cell membrane</keyword>
<dbReference type="InterPro" id="IPR011701">
    <property type="entry name" value="MFS"/>
</dbReference>
<evidence type="ECO:0000256" key="4">
    <source>
        <dbReference type="ARBA" id="ARBA00022692"/>
    </source>
</evidence>
<dbReference type="InterPro" id="IPR020846">
    <property type="entry name" value="MFS_dom"/>
</dbReference>
<dbReference type="Proteomes" id="UP001501612">
    <property type="component" value="Unassembled WGS sequence"/>
</dbReference>
<dbReference type="RefSeq" id="WP_344002296.1">
    <property type="nucleotide sequence ID" value="NZ_BAAAMY010000001.1"/>
</dbReference>
<feature type="transmembrane region" description="Helical" evidence="8">
    <location>
        <begin position="173"/>
        <end position="195"/>
    </location>
</feature>
<evidence type="ECO:0000256" key="3">
    <source>
        <dbReference type="ARBA" id="ARBA00022475"/>
    </source>
</evidence>
<feature type="transmembrane region" description="Helical" evidence="8">
    <location>
        <begin position="113"/>
        <end position="131"/>
    </location>
</feature>
<gene>
    <name evidence="10" type="ORF">GCM10009737_01510</name>
</gene>
<organism evidence="10 11">
    <name type="scientific">Nocardioides lentus</name>
    <dbReference type="NCBI Taxonomy" id="338077"/>
    <lineage>
        <taxon>Bacteria</taxon>
        <taxon>Bacillati</taxon>
        <taxon>Actinomycetota</taxon>
        <taxon>Actinomycetes</taxon>
        <taxon>Propionibacteriales</taxon>
        <taxon>Nocardioidaceae</taxon>
        <taxon>Nocardioides</taxon>
    </lineage>
</organism>
<comment type="caution">
    <text evidence="10">The sequence shown here is derived from an EMBL/GenBank/DDBJ whole genome shotgun (WGS) entry which is preliminary data.</text>
</comment>
<feature type="transmembrane region" description="Helical" evidence="8">
    <location>
        <begin position="312"/>
        <end position="335"/>
    </location>
</feature>
<dbReference type="SUPFAM" id="SSF103473">
    <property type="entry name" value="MFS general substrate transporter"/>
    <property type="match status" value="1"/>
</dbReference>
<feature type="transmembrane region" description="Helical" evidence="8">
    <location>
        <begin position="347"/>
        <end position="368"/>
    </location>
</feature>
<feature type="transmembrane region" description="Helical" evidence="8">
    <location>
        <begin position="46"/>
        <end position="71"/>
    </location>
</feature>
<dbReference type="CDD" id="cd17321">
    <property type="entry name" value="MFS_MMR_MDR_like"/>
    <property type="match status" value="1"/>
</dbReference>
<feature type="transmembrane region" description="Helical" evidence="8">
    <location>
        <begin position="83"/>
        <end position="101"/>
    </location>
</feature>
<dbReference type="EMBL" id="BAAAMY010000001">
    <property type="protein sequence ID" value="GAA1904527.1"/>
    <property type="molecule type" value="Genomic_DNA"/>
</dbReference>
<feature type="transmembrane region" description="Helical" evidence="8">
    <location>
        <begin position="143"/>
        <end position="161"/>
    </location>
</feature>
<evidence type="ECO:0000313" key="11">
    <source>
        <dbReference type="Proteomes" id="UP001501612"/>
    </source>
</evidence>
<feature type="region of interest" description="Disordered" evidence="7">
    <location>
        <begin position="1"/>
        <end position="39"/>
    </location>
</feature>
<feature type="transmembrane region" description="Helical" evidence="8">
    <location>
        <begin position="533"/>
        <end position="553"/>
    </location>
</feature>
<evidence type="ECO:0000256" key="6">
    <source>
        <dbReference type="ARBA" id="ARBA00023136"/>
    </source>
</evidence>
<dbReference type="Pfam" id="PF07690">
    <property type="entry name" value="MFS_1"/>
    <property type="match status" value="1"/>
</dbReference>
<evidence type="ECO:0000256" key="7">
    <source>
        <dbReference type="SAM" id="MobiDB-lite"/>
    </source>
</evidence>
<evidence type="ECO:0000259" key="9">
    <source>
        <dbReference type="PROSITE" id="PS50850"/>
    </source>
</evidence>
<evidence type="ECO:0000256" key="8">
    <source>
        <dbReference type="SAM" id="Phobius"/>
    </source>
</evidence>